<dbReference type="EMBL" id="PHHF01000030">
    <property type="protein sequence ID" value="PTD24797.1"/>
    <property type="molecule type" value="Genomic_DNA"/>
</dbReference>
<sequence length="130" mass="13705">MAGVLPLSARASHAALETAMASCRQAERPARGLDAEIALALFPSLRDLVPVEAGIWRQEDGSHVRALRYSESWQAAASIVPAGCWIEAGSHGPRVCGPHGDWDGTHEMRAIAVCIAALGARIGEANLDPD</sequence>
<protein>
    <submittedName>
        <fullName evidence="1">Uncharacterized protein</fullName>
    </submittedName>
</protein>
<evidence type="ECO:0000313" key="2">
    <source>
        <dbReference type="Proteomes" id="UP000241206"/>
    </source>
</evidence>
<keyword evidence="2" id="KW-1185">Reference proteome</keyword>
<dbReference type="Proteomes" id="UP000241206">
    <property type="component" value="Unassembled WGS sequence"/>
</dbReference>
<dbReference type="AlphaFoldDB" id="A0A2T4I4W9"/>
<reference evidence="1 2" key="1">
    <citation type="submission" date="2017-11" db="EMBL/GenBank/DDBJ databases">
        <title>Sphingomonas oleivorans sp. nov., isolated from oil-contaminated soil.</title>
        <authorList>
            <person name="Wang L."/>
            <person name="Chen L."/>
        </authorList>
    </citation>
    <scope>NUCLEOTIDE SEQUENCE [LARGE SCALE GENOMIC DNA]</scope>
    <source>
        <strain evidence="1 2">K101</strain>
    </source>
</reference>
<proteinExistence type="predicted"/>
<name>A0A2T4I4W9_9SPHN</name>
<accession>A0A2T4I4W9</accession>
<comment type="caution">
    <text evidence="1">The sequence shown here is derived from an EMBL/GenBank/DDBJ whole genome shotgun (WGS) entry which is preliminary data.</text>
</comment>
<gene>
    <name evidence="1" type="ORF">CV103_06900</name>
</gene>
<organism evidence="1 2">
    <name type="scientific">Edaphosphingomonas fennica</name>
    <dbReference type="NCBI Taxonomy" id="114404"/>
    <lineage>
        <taxon>Bacteria</taxon>
        <taxon>Pseudomonadati</taxon>
        <taxon>Pseudomonadota</taxon>
        <taxon>Alphaproteobacteria</taxon>
        <taxon>Sphingomonadales</taxon>
        <taxon>Rhizorhabdaceae</taxon>
        <taxon>Edaphosphingomonas</taxon>
    </lineage>
</organism>
<evidence type="ECO:0000313" key="1">
    <source>
        <dbReference type="EMBL" id="PTD24797.1"/>
    </source>
</evidence>